<gene>
    <name evidence="1" type="ORF">MHPYR_600028</name>
</gene>
<dbReference type="EMBL" id="FLQS01000057">
    <property type="protein sequence ID" value="SBS78774.1"/>
    <property type="molecule type" value="Genomic_DNA"/>
</dbReference>
<sequence>MGLAVLSFVKAMAESHRV</sequence>
<protein>
    <submittedName>
        <fullName evidence="1">Uncharacterized protein</fullName>
    </submittedName>
</protein>
<evidence type="ECO:0000313" key="1">
    <source>
        <dbReference type="EMBL" id="SBS78774.1"/>
    </source>
</evidence>
<reference evidence="1" key="1">
    <citation type="submission" date="2016-03" db="EMBL/GenBank/DDBJ databases">
        <authorList>
            <person name="Ploux O."/>
        </authorList>
    </citation>
    <scope>NUCLEOTIDE SEQUENCE</scope>
    <source>
        <strain evidence="1">UC10</strain>
    </source>
</reference>
<proteinExistence type="predicted"/>
<accession>A0A1Y5PJC3</accession>
<dbReference type="AlphaFoldDB" id="A0A1Y5PJC3"/>
<name>A0A1Y5PJC3_9MYCO</name>
<organism evidence="1">
    <name type="scientific">uncultured Mycobacterium sp</name>
    <dbReference type="NCBI Taxonomy" id="171292"/>
    <lineage>
        <taxon>Bacteria</taxon>
        <taxon>Bacillati</taxon>
        <taxon>Actinomycetota</taxon>
        <taxon>Actinomycetes</taxon>
        <taxon>Mycobacteriales</taxon>
        <taxon>Mycobacteriaceae</taxon>
        <taxon>Mycobacterium</taxon>
        <taxon>environmental samples</taxon>
    </lineage>
</organism>